<keyword evidence="1" id="KW-0560">Oxidoreductase</keyword>
<dbReference type="InterPro" id="IPR050268">
    <property type="entry name" value="NADH-dep_flavin_reductase"/>
</dbReference>
<reference evidence="3" key="1">
    <citation type="journal article" date="2014" name="Front. Microbiol.">
        <title>High frequency of phylogenetically diverse reductive dehalogenase-homologous genes in deep subseafloor sedimentary metagenomes.</title>
        <authorList>
            <person name="Kawai M."/>
            <person name="Futagami T."/>
            <person name="Toyoda A."/>
            <person name="Takaki Y."/>
            <person name="Nishi S."/>
            <person name="Hori S."/>
            <person name="Arai W."/>
            <person name="Tsubouchi T."/>
            <person name="Morono Y."/>
            <person name="Uchiyama I."/>
            <person name="Ito T."/>
            <person name="Fujiyama A."/>
            <person name="Inagaki F."/>
            <person name="Takami H."/>
        </authorList>
    </citation>
    <scope>NUCLEOTIDE SEQUENCE</scope>
    <source>
        <strain evidence="3">Expedition CK06-06</strain>
    </source>
</reference>
<dbReference type="SMART" id="SM00903">
    <property type="entry name" value="Flavin_Reduct"/>
    <property type="match status" value="1"/>
</dbReference>
<gene>
    <name evidence="3" type="ORF">S06H3_54605</name>
</gene>
<accession>X1QBK8</accession>
<sequence length="144" mass="15994">MYIVSSKLGDKFNGQIANAIVQITATPPIVAISINKKNLTHEYILESRVFTVSILSEETPMKFIGKFGFKSGRDLDKFENVNYKIGRTGVPIILDNSIAYFEAEVVDAIDVGGYTVFIGKAISAEILNNKEPLTYAYYHEVKHG</sequence>
<dbReference type="AlphaFoldDB" id="X1QBK8"/>
<name>X1QBK8_9ZZZZ</name>
<evidence type="ECO:0000313" key="3">
    <source>
        <dbReference type="EMBL" id="GAI52181.1"/>
    </source>
</evidence>
<dbReference type="Pfam" id="PF01613">
    <property type="entry name" value="Flavin_Reduct"/>
    <property type="match status" value="1"/>
</dbReference>
<proteinExistence type="predicted"/>
<feature type="domain" description="Flavin reductase like" evidence="2">
    <location>
        <begin position="1"/>
        <end position="140"/>
    </location>
</feature>
<dbReference type="InterPro" id="IPR002563">
    <property type="entry name" value="Flavin_Rdtase-like_dom"/>
</dbReference>
<dbReference type="InterPro" id="IPR012349">
    <property type="entry name" value="Split_barrel_FMN-bd"/>
</dbReference>
<dbReference type="PANTHER" id="PTHR30466:SF1">
    <property type="entry name" value="FMN REDUCTASE (NADH) RUTF"/>
    <property type="match status" value="1"/>
</dbReference>
<organism evidence="3">
    <name type="scientific">marine sediment metagenome</name>
    <dbReference type="NCBI Taxonomy" id="412755"/>
    <lineage>
        <taxon>unclassified sequences</taxon>
        <taxon>metagenomes</taxon>
        <taxon>ecological metagenomes</taxon>
    </lineage>
</organism>
<dbReference type="GO" id="GO:0010181">
    <property type="term" value="F:FMN binding"/>
    <property type="evidence" value="ECO:0007669"/>
    <property type="project" value="InterPro"/>
</dbReference>
<evidence type="ECO:0000256" key="1">
    <source>
        <dbReference type="ARBA" id="ARBA00023002"/>
    </source>
</evidence>
<evidence type="ECO:0000259" key="2">
    <source>
        <dbReference type="SMART" id="SM00903"/>
    </source>
</evidence>
<dbReference type="PANTHER" id="PTHR30466">
    <property type="entry name" value="FLAVIN REDUCTASE"/>
    <property type="match status" value="1"/>
</dbReference>
<dbReference type="EMBL" id="BARV01034948">
    <property type="protein sequence ID" value="GAI52181.1"/>
    <property type="molecule type" value="Genomic_DNA"/>
</dbReference>
<dbReference type="Gene3D" id="2.30.110.10">
    <property type="entry name" value="Electron Transport, Fmn-binding Protein, Chain A"/>
    <property type="match status" value="1"/>
</dbReference>
<comment type="caution">
    <text evidence="3">The sequence shown here is derived from an EMBL/GenBank/DDBJ whole genome shotgun (WGS) entry which is preliminary data.</text>
</comment>
<feature type="non-terminal residue" evidence="3">
    <location>
        <position position="144"/>
    </location>
</feature>
<protein>
    <recommendedName>
        <fullName evidence="2">Flavin reductase like domain-containing protein</fullName>
    </recommendedName>
</protein>
<dbReference type="GO" id="GO:0042602">
    <property type="term" value="F:riboflavin reductase (NADPH) activity"/>
    <property type="evidence" value="ECO:0007669"/>
    <property type="project" value="TreeGrafter"/>
</dbReference>
<dbReference type="SUPFAM" id="SSF50475">
    <property type="entry name" value="FMN-binding split barrel"/>
    <property type="match status" value="1"/>
</dbReference>